<dbReference type="InterPro" id="IPR052384">
    <property type="entry name" value="TMTC_O-mannosyltransferase"/>
</dbReference>
<gene>
    <name evidence="1" type="ORF">ALC60_11026</name>
</gene>
<evidence type="ECO:0000313" key="1">
    <source>
        <dbReference type="EMBL" id="KYQ49851.1"/>
    </source>
</evidence>
<dbReference type="PANTHER" id="PTHR44216">
    <property type="entry name" value="PROTEIN O-MANNOSYL-TRANSFERASE TMTC2"/>
    <property type="match status" value="1"/>
</dbReference>
<dbReference type="GO" id="GO:0035269">
    <property type="term" value="P:protein O-linked glycosylation via mannose"/>
    <property type="evidence" value="ECO:0007669"/>
    <property type="project" value="TreeGrafter"/>
</dbReference>
<dbReference type="GO" id="GO:0000030">
    <property type="term" value="F:mannosyltransferase activity"/>
    <property type="evidence" value="ECO:0007669"/>
    <property type="project" value="TreeGrafter"/>
</dbReference>
<evidence type="ECO:0000313" key="2">
    <source>
        <dbReference type="Proteomes" id="UP000075809"/>
    </source>
</evidence>
<organism evidence="1 2">
    <name type="scientific">Mycetomoellerius zeteki</name>
    <dbReference type="NCBI Taxonomy" id="64791"/>
    <lineage>
        <taxon>Eukaryota</taxon>
        <taxon>Metazoa</taxon>
        <taxon>Ecdysozoa</taxon>
        <taxon>Arthropoda</taxon>
        <taxon>Hexapoda</taxon>
        <taxon>Insecta</taxon>
        <taxon>Pterygota</taxon>
        <taxon>Neoptera</taxon>
        <taxon>Endopterygota</taxon>
        <taxon>Hymenoptera</taxon>
        <taxon>Apocrita</taxon>
        <taxon>Aculeata</taxon>
        <taxon>Formicoidea</taxon>
        <taxon>Formicidae</taxon>
        <taxon>Myrmicinae</taxon>
        <taxon>Mycetomoellerius</taxon>
    </lineage>
</organism>
<dbReference type="AlphaFoldDB" id="A0A151WPW8"/>
<dbReference type="Proteomes" id="UP000075809">
    <property type="component" value="Unassembled WGS sequence"/>
</dbReference>
<dbReference type="PANTHER" id="PTHR44216:SF3">
    <property type="entry name" value="PROTEIN O-MANNOSYL-TRANSFERASE TMTC2"/>
    <property type="match status" value="1"/>
</dbReference>
<keyword evidence="2" id="KW-1185">Reference proteome</keyword>
<dbReference type="GO" id="GO:0005789">
    <property type="term" value="C:endoplasmic reticulum membrane"/>
    <property type="evidence" value="ECO:0007669"/>
    <property type="project" value="TreeGrafter"/>
</dbReference>
<proteinExistence type="predicted"/>
<accession>A0A151WPW8</accession>
<dbReference type="STRING" id="64791.A0A151WPW8"/>
<sequence>MRRRNNGSTCFCQASSVKRGGRNGCNETEANEPPGWCIYAAVALVAVGCYLNALDCDFVHDDIPAVVRNRDVIGEASWSSVLNDDFWGTPMESINSHKSYRPFTTLTFRLNYLMAGLSPMWYHATNVALHAAACILVTRVSLVVAALRPGFAALAGLLFAAHPVHTEAPADGLCMVQRLLGCPINVGEGNWRYCSGTKPSLRSLSFLAFNQEFSILLVVRLALLHGTLPNFSAQDNPAAFHPCFHVRSNVSRIREIKVLDDNGNKTTLSFDLIQPVFTRCFQQLETFKLPYHFDCLLSHLCERMFSYS</sequence>
<name>A0A151WPW8_9HYME</name>
<protein>
    <submittedName>
        <fullName evidence="1">Transmembrane and TPR repeat-containing protein 3</fullName>
    </submittedName>
</protein>
<reference evidence="1 2" key="1">
    <citation type="submission" date="2015-09" db="EMBL/GenBank/DDBJ databases">
        <title>Trachymyrmex zeteki WGS genome.</title>
        <authorList>
            <person name="Nygaard S."/>
            <person name="Hu H."/>
            <person name="Boomsma J."/>
            <person name="Zhang G."/>
        </authorList>
    </citation>
    <scope>NUCLEOTIDE SEQUENCE [LARGE SCALE GENOMIC DNA]</scope>
    <source>
        <strain evidence="1">Tzet28-1</strain>
        <tissue evidence="1">Whole body</tissue>
    </source>
</reference>
<keyword evidence="1" id="KW-0472">Membrane</keyword>
<dbReference type="EMBL" id="KQ982851">
    <property type="protein sequence ID" value="KYQ49851.1"/>
    <property type="molecule type" value="Genomic_DNA"/>
</dbReference>
<keyword evidence="1" id="KW-0812">Transmembrane</keyword>